<evidence type="ECO:0000256" key="4">
    <source>
        <dbReference type="ARBA" id="ARBA00022475"/>
    </source>
</evidence>
<evidence type="ECO:0000313" key="11">
    <source>
        <dbReference type="Proteomes" id="UP000185490"/>
    </source>
</evidence>
<dbReference type="EMBL" id="CP007389">
    <property type="protein sequence ID" value="APT74729.1"/>
    <property type="molecule type" value="Genomic_DNA"/>
</dbReference>
<feature type="transmembrane region" description="Helical" evidence="8">
    <location>
        <begin position="319"/>
        <end position="342"/>
    </location>
</feature>
<dbReference type="InterPro" id="IPR050144">
    <property type="entry name" value="AAE_transporter"/>
</dbReference>
<evidence type="ECO:0000256" key="5">
    <source>
        <dbReference type="ARBA" id="ARBA00022692"/>
    </source>
</evidence>
<feature type="transmembrane region" description="Helical" evidence="8">
    <location>
        <begin position="354"/>
        <end position="375"/>
    </location>
</feature>
<protein>
    <submittedName>
        <fullName evidence="10">Membrane protein</fullName>
    </submittedName>
</protein>
<feature type="transmembrane region" description="Helical" evidence="8">
    <location>
        <begin position="152"/>
        <end position="173"/>
    </location>
</feature>
<evidence type="ECO:0000313" key="10">
    <source>
        <dbReference type="EMBL" id="APT74729.1"/>
    </source>
</evidence>
<keyword evidence="4" id="KW-1003">Cell membrane</keyword>
<dbReference type="PANTHER" id="PTHR30445">
    <property type="entry name" value="K(+)_H(+) ANTIPORTER SUBUNIT KHTT"/>
    <property type="match status" value="1"/>
</dbReference>
<keyword evidence="11" id="KW-1185">Reference proteome</keyword>
<dbReference type="InterPro" id="IPR006512">
    <property type="entry name" value="YidE_YbjL"/>
</dbReference>
<keyword evidence="7 8" id="KW-0472">Membrane</keyword>
<evidence type="ECO:0000259" key="9">
    <source>
        <dbReference type="Pfam" id="PF06826"/>
    </source>
</evidence>
<dbReference type="PANTHER" id="PTHR30445:SF3">
    <property type="entry name" value="TRANSPORT PROTEIN YIDE-RELATED"/>
    <property type="match status" value="1"/>
</dbReference>
<feature type="transmembrane region" description="Helical" evidence="8">
    <location>
        <begin position="6"/>
        <end position="23"/>
    </location>
</feature>
<feature type="transmembrane region" description="Helical" evidence="8">
    <location>
        <begin position="290"/>
        <end position="312"/>
    </location>
</feature>
<feature type="transmembrane region" description="Helical" evidence="8">
    <location>
        <begin position="30"/>
        <end position="48"/>
    </location>
</feature>
<dbReference type="RefSeq" id="WP_012058064.1">
    <property type="nucleotide sequence ID" value="NZ_CP007389.1"/>
</dbReference>
<feature type="domain" description="YidE/YbjL duplication" evidence="9">
    <location>
        <begin position="8"/>
        <end position="173"/>
    </location>
</feature>
<comment type="subcellular location">
    <subcellularLocation>
        <location evidence="1">Cell membrane</location>
        <topology evidence="1">Multi-pass membrane protein</topology>
    </subcellularLocation>
</comment>
<feature type="transmembrane region" description="Helical" evidence="8">
    <location>
        <begin position="92"/>
        <end position="116"/>
    </location>
</feature>
<evidence type="ECO:0000256" key="7">
    <source>
        <dbReference type="ARBA" id="ARBA00023136"/>
    </source>
</evidence>
<accession>A0ABN4UXE8</accession>
<feature type="domain" description="YidE/YbjL duplication" evidence="9">
    <location>
        <begin position="206"/>
        <end position="372"/>
    </location>
</feature>
<keyword evidence="5 8" id="KW-0812">Transmembrane</keyword>
<gene>
    <name evidence="10" type="ORF">BW47_09840</name>
</gene>
<comment type="similarity">
    <text evidence="2">Belongs to the AAE transporter (TC 2.A.81) family.</text>
</comment>
<dbReference type="NCBIfam" id="TIGR01625">
    <property type="entry name" value="YidE_YbjL_dupl"/>
    <property type="match status" value="1"/>
</dbReference>
<reference evidence="10 11" key="1">
    <citation type="submission" date="2014-02" db="EMBL/GenBank/DDBJ databases">
        <title>Diversity of Thermotogales isolates from hydrothermal vents.</title>
        <authorList>
            <person name="Haverkamp T.H.A."/>
            <person name="Lossouarn J."/>
            <person name="Geslin C."/>
            <person name="Nesbo C.L."/>
        </authorList>
    </citation>
    <scope>NUCLEOTIDE SEQUENCE [LARGE SCALE GENOMIC DNA]</scope>
    <source>
        <strain evidence="10 11">431</strain>
    </source>
</reference>
<feature type="transmembrane region" description="Helical" evidence="8">
    <location>
        <begin position="202"/>
        <end position="222"/>
    </location>
</feature>
<evidence type="ECO:0000256" key="6">
    <source>
        <dbReference type="ARBA" id="ARBA00022989"/>
    </source>
</evidence>
<keyword evidence="3" id="KW-0813">Transport</keyword>
<organism evidence="10 11">
    <name type="scientific">Thermosipho melanesiensis</name>
    <dbReference type="NCBI Taxonomy" id="46541"/>
    <lineage>
        <taxon>Bacteria</taxon>
        <taxon>Thermotogati</taxon>
        <taxon>Thermotogota</taxon>
        <taxon>Thermotogae</taxon>
        <taxon>Thermotogales</taxon>
        <taxon>Fervidobacteriaceae</taxon>
        <taxon>Thermosipho</taxon>
    </lineage>
</organism>
<name>A0ABN4UXE8_9BACT</name>
<evidence type="ECO:0000256" key="2">
    <source>
        <dbReference type="ARBA" id="ARBA00009854"/>
    </source>
</evidence>
<evidence type="ECO:0000256" key="8">
    <source>
        <dbReference type="SAM" id="Phobius"/>
    </source>
</evidence>
<dbReference type="Proteomes" id="UP000185490">
    <property type="component" value="Chromosome"/>
</dbReference>
<sequence length="376" mass="41313">MQNPYFLLFLTITTGLLIGSIKVKNFKLGSSGTLFTGIFFGWIFQNFIHSAQKINELQITFQNIFQFSLILFVSSIGLIASKEIKFILKKFGLKFIILAFLITFSGFIFILISIFITKINPYNLIGVFSGSLTSSPGLATAIEGSTKSNEIIYGYTIGYIPGILAVIFSIYLIPPIFKINIESEKNTIYIQSEQSNIKSFNLLSYSLVILIGILIGNIDIPLKFSTVKLGKTGGILLSALFFGNIEKLGNINFSFNKDTLKSLQNIGLVMFLSSIGLKSGYNIIENFNKYSAMLMLISFITAIFSILVGFIIGRYIFKLNWTILAGTITGGMTSTPGLGAALDSTKSEHALAGYGATYPFALLGMVIFNKILILLT</sequence>
<proteinExistence type="inferred from homology"/>
<keyword evidence="6 8" id="KW-1133">Transmembrane helix</keyword>
<evidence type="ECO:0000256" key="3">
    <source>
        <dbReference type="ARBA" id="ARBA00022448"/>
    </source>
</evidence>
<feature type="transmembrane region" description="Helical" evidence="8">
    <location>
        <begin position="60"/>
        <end position="80"/>
    </location>
</feature>
<dbReference type="Pfam" id="PF06826">
    <property type="entry name" value="Asp-Al_Ex"/>
    <property type="match status" value="2"/>
</dbReference>
<evidence type="ECO:0000256" key="1">
    <source>
        <dbReference type="ARBA" id="ARBA00004651"/>
    </source>
</evidence>